<dbReference type="RefSeq" id="WP_117774494.1">
    <property type="nucleotide sequence ID" value="NZ_QSCR01000001.1"/>
</dbReference>
<dbReference type="Proteomes" id="UP000286063">
    <property type="component" value="Unassembled WGS sequence"/>
</dbReference>
<comment type="caution">
    <text evidence="1">The sequence shown here is derived from an EMBL/GenBank/DDBJ whole genome shotgun (WGS) entry which is preliminary data.</text>
</comment>
<evidence type="ECO:0008006" key="3">
    <source>
        <dbReference type="Google" id="ProtNLM"/>
    </source>
</evidence>
<reference evidence="1 2" key="1">
    <citation type="submission" date="2018-08" db="EMBL/GenBank/DDBJ databases">
        <title>A genome reference for cultivated species of the human gut microbiota.</title>
        <authorList>
            <person name="Zou Y."/>
            <person name="Xue W."/>
            <person name="Luo G."/>
        </authorList>
    </citation>
    <scope>NUCLEOTIDE SEQUENCE [LARGE SCALE GENOMIC DNA]</scope>
    <source>
        <strain evidence="1 2">OF02-7</strain>
    </source>
</reference>
<gene>
    <name evidence="1" type="ORF">DXA50_00410</name>
</gene>
<evidence type="ECO:0000313" key="1">
    <source>
        <dbReference type="EMBL" id="RGY21351.1"/>
    </source>
</evidence>
<evidence type="ECO:0000313" key="2">
    <source>
        <dbReference type="Proteomes" id="UP000286063"/>
    </source>
</evidence>
<protein>
    <recommendedName>
        <fullName evidence="3">Transglycosylase SLT domain-containing protein</fullName>
    </recommendedName>
</protein>
<dbReference type="OrthoDB" id="7355818at2"/>
<sequence>MNKVTLRNLITSVLKELNLHSDNAVNLLMGTAAQESHLGKYRKQIGGGPALGIFQMEPATFNDIVNNYLRYKPALVVKIERVAHVSRFKAEDIENNDLLAICMARVHYLRVREAIPSDLDGWARYWKRYYNTPLGKGTEEEFIANYKRLVG</sequence>
<dbReference type="AlphaFoldDB" id="A0A413ITY0"/>
<proteinExistence type="predicted"/>
<organism evidence="1 2">
    <name type="scientific">Butyricimonas virosa</name>
    <dbReference type="NCBI Taxonomy" id="544645"/>
    <lineage>
        <taxon>Bacteria</taxon>
        <taxon>Pseudomonadati</taxon>
        <taxon>Bacteroidota</taxon>
        <taxon>Bacteroidia</taxon>
        <taxon>Bacteroidales</taxon>
        <taxon>Odoribacteraceae</taxon>
        <taxon>Butyricimonas</taxon>
    </lineage>
</organism>
<accession>A0A413ITY0</accession>
<dbReference type="EMBL" id="QSCR01000001">
    <property type="protein sequence ID" value="RGY21351.1"/>
    <property type="molecule type" value="Genomic_DNA"/>
</dbReference>
<name>A0A413ITY0_9BACT</name>